<dbReference type="GO" id="GO:0005085">
    <property type="term" value="F:guanyl-nucleotide exchange factor activity"/>
    <property type="evidence" value="ECO:0007669"/>
    <property type="project" value="InterPro"/>
</dbReference>
<feature type="compositionally biased region" description="Acidic residues" evidence="9">
    <location>
        <begin position="506"/>
        <end position="519"/>
    </location>
</feature>
<dbReference type="PROSITE" id="PS51363">
    <property type="entry name" value="W2"/>
    <property type="match status" value="1"/>
</dbReference>
<dbReference type="AlphaFoldDB" id="A0A0B7AAV3"/>
<dbReference type="EMBL" id="HACG01031259">
    <property type="protein sequence ID" value="CEK78124.1"/>
    <property type="molecule type" value="Transcribed_RNA"/>
</dbReference>
<dbReference type="SUPFAM" id="SSF53448">
    <property type="entry name" value="Nucleotide-diphospho-sugar transferases"/>
    <property type="match status" value="1"/>
</dbReference>
<evidence type="ECO:0000256" key="7">
    <source>
        <dbReference type="ARBA" id="ARBA00044345"/>
    </source>
</evidence>
<dbReference type="Pfam" id="PF00483">
    <property type="entry name" value="NTP_transferase"/>
    <property type="match status" value="1"/>
</dbReference>
<dbReference type="Pfam" id="PF02020">
    <property type="entry name" value="W2"/>
    <property type="match status" value="1"/>
</dbReference>
<evidence type="ECO:0000313" key="12">
    <source>
        <dbReference type="EMBL" id="CEK78125.1"/>
    </source>
</evidence>
<evidence type="ECO:0000256" key="3">
    <source>
        <dbReference type="ARBA" id="ARBA00022490"/>
    </source>
</evidence>
<keyword evidence="4" id="KW-0396">Initiation factor</keyword>
<dbReference type="InterPro" id="IPR011004">
    <property type="entry name" value="Trimer_LpxA-like_sf"/>
</dbReference>
<evidence type="ECO:0000256" key="5">
    <source>
        <dbReference type="ARBA" id="ARBA00022917"/>
    </source>
</evidence>
<dbReference type="GO" id="GO:0031369">
    <property type="term" value="F:translation initiation factor binding"/>
    <property type="evidence" value="ECO:0007669"/>
    <property type="project" value="InterPro"/>
</dbReference>
<dbReference type="InterPro" id="IPR056764">
    <property type="entry name" value="LbH_EIF2B3/5"/>
</dbReference>
<accession>A0A0B7AAV3</accession>
<gene>
    <name evidence="11" type="primary">ORF108429</name>
    <name evidence="12" type="synonym">ORF108434</name>
</gene>
<dbReference type="PANTHER" id="PTHR45887">
    <property type="entry name" value="TRANSLATION INITIATION FACTOR EIF-2B SUBUNIT EPSILON"/>
    <property type="match status" value="1"/>
</dbReference>
<dbReference type="InterPro" id="IPR003307">
    <property type="entry name" value="W2_domain"/>
</dbReference>
<keyword evidence="5" id="KW-0648">Protein biosynthesis</keyword>
<comment type="subcellular location">
    <subcellularLocation>
        <location evidence="1">Cytoplasm</location>
        <location evidence="1">Cytosol</location>
    </subcellularLocation>
</comment>
<dbReference type="InterPro" id="IPR016024">
    <property type="entry name" value="ARM-type_fold"/>
</dbReference>
<evidence type="ECO:0000256" key="8">
    <source>
        <dbReference type="ARBA" id="ARBA00046432"/>
    </source>
</evidence>
<feature type="region of interest" description="Disordered" evidence="9">
    <location>
        <begin position="499"/>
        <end position="535"/>
    </location>
</feature>
<dbReference type="EMBL" id="HACG01031260">
    <property type="protein sequence ID" value="CEK78125.1"/>
    <property type="molecule type" value="Transcribed_RNA"/>
</dbReference>
<proteinExistence type="inferred from homology"/>
<reference evidence="11" key="1">
    <citation type="submission" date="2014-12" db="EMBL/GenBank/DDBJ databases">
        <title>Insight into the proteome of Arion vulgaris.</title>
        <authorList>
            <person name="Aradska J."/>
            <person name="Bulat T."/>
            <person name="Smidak R."/>
            <person name="Sarate P."/>
            <person name="Gangsoo J."/>
            <person name="Sialana F."/>
            <person name="Bilban M."/>
            <person name="Lubec G."/>
        </authorList>
    </citation>
    <scope>NUCLEOTIDE SEQUENCE</scope>
    <source>
        <tissue evidence="11">Skin</tissue>
    </source>
</reference>
<dbReference type="SUPFAM" id="SSF51161">
    <property type="entry name" value="Trimeric LpxA-like enzymes"/>
    <property type="match status" value="1"/>
</dbReference>
<dbReference type="SMART" id="SM00515">
    <property type="entry name" value="eIF5C"/>
    <property type="match status" value="1"/>
</dbReference>
<dbReference type="GO" id="GO:0003743">
    <property type="term" value="F:translation initiation factor activity"/>
    <property type="evidence" value="ECO:0007669"/>
    <property type="project" value="UniProtKB-KW"/>
</dbReference>
<evidence type="ECO:0000256" key="4">
    <source>
        <dbReference type="ARBA" id="ARBA00022540"/>
    </source>
</evidence>
<organism evidence="11">
    <name type="scientific">Arion vulgaris</name>
    <dbReference type="NCBI Taxonomy" id="1028688"/>
    <lineage>
        <taxon>Eukaryota</taxon>
        <taxon>Metazoa</taxon>
        <taxon>Spiralia</taxon>
        <taxon>Lophotrochozoa</taxon>
        <taxon>Mollusca</taxon>
        <taxon>Gastropoda</taxon>
        <taxon>Heterobranchia</taxon>
        <taxon>Euthyneura</taxon>
        <taxon>Panpulmonata</taxon>
        <taxon>Eupulmonata</taxon>
        <taxon>Stylommatophora</taxon>
        <taxon>Helicina</taxon>
        <taxon>Arionoidea</taxon>
        <taxon>Arionidae</taxon>
        <taxon>Arion</taxon>
    </lineage>
</organism>
<comment type="subunit">
    <text evidence="8">Component of the translation initiation factor 2B (eIF2B) complex which is a heterodecamer of two sets of five different subunits: alpha, beta, gamma, delta and epsilon. Subunits alpha, beta and delta comprise a regulatory subcomplex and subunits epsilon and gamma comprise a catalytic subcomplex. Within the complex, the hexameric regulatory complex resides at the center, with the two heterodimeric catalytic subcomplexes bound on opposite sides.</text>
</comment>
<dbReference type="Gene3D" id="2.160.10.10">
    <property type="entry name" value="Hexapeptide repeat proteins"/>
    <property type="match status" value="1"/>
</dbReference>
<dbReference type="SUPFAM" id="SSF48371">
    <property type="entry name" value="ARM repeat"/>
    <property type="match status" value="1"/>
</dbReference>
<evidence type="ECO:0000313" key="11">
    <source>
        <dbReference type="EMBL" id="CEK78124.1"/>
    </source>
</evidence>
<feature type="domain" description="W2" evidence="10">
    <location>
        <begin position="547"/>
        <end position="725"/>
    </location>
</feature>
<evidence type="ECO:0000256" key="9">
    <source>
        <dbReference type="SAM" id="MobiDB-lite"/>
    </source>
</evidence>
<dbReference type="InterPro" id="IPR005835">
    <property type="entry name" value="NTP_transferase_dom"/>
</dbReference>
<dbReference type="InterPro" id="IPR044123">
    <property type="entry name" value="W2_eIF2B_epsilon"/>
</dbReference>
<comment type="similarity">
    <text evidence="2">Belongs to the eIF-2B gamma/epsilon subunits family.</text>
</comment>
<dbReference type="Gene3D" id="1.25.40.180">
    <property type="match status" value="1"/>
</dbReference>
<dbReference type="Pfam" id="PF25084">
    <property type="entry name" value="LbH_EIF2B"/>
    <property type="match status" value="1"/>
</dbReference>
<dbReference type="CDD" id="cd04197">
    <property type="entry name" value="eIF-2B_epsilon_N"/>
    <property type="match status" value="1"/>
</dbReference>
<dbReference type="PANTHER" id="PTHR45887:SF1">
    <property type="entry name" value="TRANSLATION INITIATION FACTOR EIF-2B SUBUNIT EPSILON"/>
    <property type="match status" value="1"/>
</dbReference>
<dbReference type="InterPro" id="IPR029044">
    <property type="entry name" value="Nucleotide-diphossugar_trans"/>
</dbReference>
<dbReference type="GO" id="GO:0005851">
    <property type="term" value="C:eukaryotic translation initiation factor 2B complex"/>
    <property type="evidence" value="ECO:0007669"/>
    <property type="project" value="TreeGrafter"/>
</dbReference>
<dbReference type="InterPro" id="IPR035543">
    <property type="entry name" value="eIF-2B_epsilon_N"/>
</dbReference>
<evidence type="ECO:0000259" key="10">
    <source>
        <dbReference type="PROSITE" id="PS51363"/>
    </source>
</evidence>
<evidence type="ECO:0000256" key="6">
    <source>
        <dbReference type="ARBA" id="ARBA00044144"/>
    </source>
</evidence>
<keyword evidence="3" id="KW-0963">Cytoplasm</keyword>
<sequence length="730" mass="82285">MAPKGKSRNEDLVQEDILQAVVIADSFNVRFGPMTYKKPRTLLPLVNIPLIDYTFEALAASGVQEVYVFCCHLGDQVREHVKQSKWLQGGSPMTVTTLMSDSCLSMGDALREIDAKSLIRNDFILITGDLVSNMDISQVVKEHKARTQGKDKSSVMTLVYKVALPGHRTRSKEDDIFLVEEGGTARLLYFQKSHDHRKIQIPVDIMLEHDDIINHNDLMDCHISVCSPIVPTIFTDNFDYQTRDHFVKGILVSEEISGNKVHLSIIRDKYAARVSNMHTYDAISKDVINRWTYPLVPDLFGSTQWERIKYGRHNVYCSEDVTLSRGCDLGQDVVVGSGTRIGSGSVISGCVIGKNCTIGENVTLRNSYLWDNVIVEDKCQIDTALLCSNVKVLNNVIIEKWVILAWEVVVGPNITVPKHTQLISEPQRQLEDTDLSFEDDEVTTDGKIANGEENKIQDAANYGDKSKAYLYTANVDSDNEEDGQLGDVTWGLSASDSEDHLSYGIESDDSEEEQETDSEVDVKLDSDDEEEDMVDSSIGFNPKACMMERNADFYQELLDTFNRANNMKISDDNLILEINSLKHAYSVPIEQVIHSLPSVLIELVTQERKTQVSAQPQVLAGIKKNFERFASLLCKYITNAERQLNVINGIGDFVITHSDLRPNLPQLLNFLYDVDVLTEKAIFSWYESSHFTPGSNDALRHNFLKRLANRFITWLHEAEEESSDDDEDDE</sequence>
<dbReference type="InterPro" id="IPR051956">
    <property type="entry name" value="eIF2B_epsilon"/>
</dbReference>
<evidence type="ECO:0000256" key="2">
    <source>
        <dbReference type="ARBA" id="ARBA00007878"/>
    </source>
</evidence>
<dbReference type="GO" id="GO:0005829">
    <property type="term" value="C:cytosol"/>
    <property type="evidence" value="ECO:0007669"/>
    <property type="project" value="UniProtKB-SubCell"/>
</dbReference>
<protein>
    <recommendedName>
        <fullName evidence="6">Translation initiation factor eIF2B subunit epsilon</fullName>
    </recommendedName>
    <alternativeName>
        <fullName evidence="7">eIF2B GDP-GTP exchange factor subunit epsilon</fullName>
    </alternativeName>
</protein>
<evidence type="ECO:0000256" key="1">
    <source>
        <dbReference type="ARBA" id="ARBA00004514"/>
    </source>
</evidence>
<dbReference type="CDD" id="cd11558">
    <property type="entry name" value="W2_eIF2B_epsilon"/>
    <property type="match status" value="1"/>
</dbReference>
<dbReference type="FunFam" id="3.90.550.10:FF:000066">
    <property type="entry name" value="Translation initiation factor eIF-2B subunit epsilon"/>
    <property type="match status" value="1"/>
</dbReference>
<dbReference type="Gene3D" id="3.90.550.10">
    <property type="entry name" value="Spore Coat Polysaccharide Biosynthesis Protein SpsA, Chain A"/>
    <property type="match status" value="1"/>
</dbReference>
<name>A0A0B7AAV3_9EUPU</name>